<gene>
    <name evidence="1" type="ORF">T11_4862</name>
</gene>
<reference evidence="1 2" key="1">
    <citation type="submission" date="2015-01" db="EMBL/GenBank/DDBJ databases">
        <title>Evolution of Trichinella species and genotypes.</title>
        <authorList>
            <person name="Korhonen P.K."/>
            <person name="Edoardo P."/>
            <person name="Giuseppe L.R."/>
            <person name="Gasser R.B."/>
        </authorList>
    </citation>
    <scope>NUCLEOTIDE SEQUENCE [LARGE SCALE GENOMIC DNA]</scope>
    <source>
        <strain evidence="1">ISS1029</strain>
    </source>
</reference>
<keyword evidence="2" id="KW-1185">Reference proteome</keyword>
<organism evidence="1 2">
    <name type="scientific">Trichinella zimbabwensis</name>
    <dbReference type="NCBI Taxonomy" id="268475"/>
    <lineage>
        <taxon>Eukaryota</taxon>
        <taxon>Metazoa</taxon>
        <taxon>Ecdysozoa</taxon>
        <taxon>Nematoda</taxon>
        <taxon>Enoplea</taxon>
        <taxon>Dorylaimia</taxon>
        <taxon>Trichinellida</taxon>
        <taxon>Trichinellidae</taxon>
        <taxon>Trichinella</taxon>
    </lineage>
</organism>
<evidence type="ECO:0000313" key="2">
    <source>
        <dbReference type="Proteomes" id="UP000055024"/>
    </source>
</evidence>
<dbReference type="AlphaFoldDB" id="A0A0V1H4M4"/>
<comment type="caution">
    <text evidence="1">The sequence shown here is derived from an EMBL/GenBank/DDBJ whole genome shotgun (WGS) entry which is preliminary data.</text>
</comment>
<name>A0A0V1H4M4_9BILA</name>
<sequence>MPKVQSATEWNILPGVTISYFTCWANKMRVVGRKLTKLWKAEAEAFYPECFVQSCGVQFNQVLKNYLRALHAHAFANALSKRDVEALMREKK</sequence>
<dbReference type="Proteomes" id="UP000055024">
    <property type="component" value="Unassembled WGS sequence"/>
</dbReference>
<protein>
    <submittedName>
        <fullName evidence="1">Uncharacterized protein</fullName>
    </submittedName>
</protein>
<proteinExistence type="predicted"/>
<accession>A0A0V1H4M4</accession>
<dbReference type="EMBL" id="JYDP01000139">
    <property type="protein sequence ID" value="KRZ05451.1"/>
    <property type="molecule type" value="Genomic_DNA"/>
</dbReference>
<evidence type="ECO:0000313" key="1">
    <source>
        <dbReference type="EMBL" id="KRZ05451.1"/>
    </source>
</evidence>